<dbReference type="SUPFAM" id="SSF111331">
    <property type="entry name" value="NAD kinase/diacylglycerol kinase-like"/>
    <property type="match status" value="1"/>
</dbReference>
<dbReference type="InterPro" id="IPR016064">
    <property type="entry name" value="NAD/diacylglycerol_kinase_sf"/>
</dbReference>
<dbReference type="Proteomes" id="UP000663845">
    <property type="component" value="Unassembled WGS sequence"/>
</dbReference>
<gene>
    <name evidence="9" type="ORF">JYZ213_LOCUS23110</name>
    <name evidence="10" type="ORF">OXD698_LOCUS501</name>
</gene>
<sequence length="853" mass="96603">MAESTSPSISRSPHKLLEYTSCINTTVSSSTTISTCGNINAHSSFDLISQPRDCDTLVNRCENNHRILERDLRRLDINPTKYNLELYNKKLDRTPSISLPSTPIEHLSTKFHPRYQPLSLTQTIKNDFDDDEDDNDDDNDDDDDDDELPHFRLPSPRDYVVNMPGQMTTESISNSKSTLQSISSSSSSSPSESNIPILYGVDWTDRASSTSHCWFPYHQTDPASSPACAFFSCKNPKPTLILSLVQCESCFIVVHNHHLLNLRTSTTTTTTTAAAASKTNFMPLCRPSFFDDDEQTKVDRHYWSPVTILTKPCAFCKRKSISNVMFSGNTRPSTMPTFDIASRGFGYNKSPIPESPKLSRTTNGLQCLWCSRGYHRRCWEQIFNQDDKHKCDYGIFRNIIVRPQWIHRSPNYPLLFRAQNPSYNEHDTGYTPLLLFINKRSGGQSGEKIYRKLLRLLNPRQVFLLENDQTIINALEIYSQLPNIRICVFGGDGTVGWVLGRLAEIYPSLNNPPVCICPLGTGNDLSRVLSWGEQYDPKRLLPTLVQIPYAQPIALDRWQVTIEPMDLTNSSINLNSGRSFLSFFTHPKFIRDTKRASYQNHRTLPNTRFINYMSFGLDAAIALEFHDRRSRDPAKFSSPLKNKLMYLNESRKYLNDFARSKMWNLSSYIRLICDGENLTDSIKNCHTLLVLNISGYASGTNPWGKSSNNSSSSPPITIQKDSDSFEQISTSSIEILDLPANTHEVYELITLNECSTDQMNSSIITTVNNSTGRFERQDFGDKKIEVVGLSTTHMATIHIGFRGMRIAQCSQVRIEICCPMTAQMDGEPFYLPESVAVNITHAGQVVVLRNETR</sequence>
<feature type="compositionally biased region" description="Low complexity" evidence="7">
    <location>
        <begin position="171"/>
        <end position="193"/>
    </location>
</feature>
<dbReference type="Gene3D" id="2.60.200.40">
    <property type="match status" value="1"/>
</dbReference>
<dbReference type="GO" id="GO:0005886">
    <property type="term" value="C:plasma membrane"/>
    <property type="evidence" value="ECO:0007669"/>
    <property type="project" value="TreeGrafter"/>
</dbReference>
<proteinExistence type="inferred from homology"/>
<dbReference type="PROSITE" id="PS50146">
    <property type="entry name" value="DAGK"/>
    <property type="match status" value="1"/>
</dbReference>
<accession>A0A814RFF6</accession>
<dbReference type="InterPro" id="IPR001206">
    <property type="entry name" value="Diacylglycerol_kinase_cat_dom"/>
</dbReference>
<comment type="similarity">
    <text evidence="1 6">Belongs to the eukaryotic diacylglycerol kinase family.</text>
</comment>
<dbReference type="SMART" id="SM00046">
    <property type="entry name" value="DAGKc"/>
    <property type="match status" value="1"/>
</dbReference>
<evidence type="ECO:0000259" key="8">
    <source>
        <dbReference type="PROSITE" id="PS50146"/>
    </source>
</evidence>
<dbReference type="GO" id="GO:0005524">
    <property type="term" value="F:ATP binding"/>
    <property type="evidence" value="ECO:0007669"/>
    <property type="project" value="UniProtKB-KW"/>
</dbReference>
<evidence type="ECO:0000313" key="11">
    <source>
        <dbReference type="Proteomes" id="UP000663845"/>
    </source>
</evidence>
<feature type="region of interest" description="Disordered" evidence="7">
    <location>
        <begin position="124"/>
        <end position="193"/>
    </location>
</feature>
<name>A0A814RFF6_9BILA</name>
<dbReference type="PANTHER" id="PTHR11255">
    <property type="entry name" value="DIACYLGLYCEROL KINASE"/>
    <property type="match status" value="1"/>
</dbReference>
<comment type="catalytic activity">
    <reaction evidence="6">
        <text>a 1,2-diacyl-sn-glycerol + ATP = a 1,2-diacyl-sn-glycero-3-phosphate + ADP + H(+)</text>
        <dbReference type="Rhea" id="RHEA:10272"/>
        <dbReference type="ChEBI" id="CHEBI:15378"/>
        <dbReference type="ChEBI" id="CHEBI:17815"/>
        <dbReference type="ChEBI" id="CHEBI:30616"/>
        <dbReference type="ChEBI" id="CHEBI:58608"/>
        <dbReference type="ChEBI" id="CHEBI:456216"/>
        <dbReference type="EC" id="2.7.1.107"/>
    </reaction>
</comment>
<evidence type="ECO:0000256" key="7">
    <source>
        <dbReference type="SAM" id="MobiDB-lite"/>
    </source>
</evidence>
<feature type="compositionally biased region" description="Acidic residues" evidence="7">
    <location>
        <begin position="128"/>
        <end position="147"/>
    </location>
</feature>
<evidence type="ECO:0000256" key="3">
    <source>
        <dbReference type="ARBA" id="ARBA00022741"/>
    </source>
</evidence>
<feature type="domain" description="DAGKc" evidence="8">
    <location>
        <begin position="428"/>
        <end position="564"/>
    </location>
</feature>
<evidence type="ECO:0000256" key="1">
    <source>
        <dbReference type="ARBA" id="ARBA00009280"/>
    </source>
</evidence>
<evidence type="ECO:0000256" key="4">
    <source>
        <dbReference type="ARBA" id="ARBA00022777"/>
    </source>
</evidence>
<dbReference type="Gene3D" id="3.40.50.10330">
    <property type="entry name" value="Probable inorganic polyphosphate/atp-NAD kinase, domain 1"/>
    <property type="match status" value="1"/>
</dbReference>
<dbReference type="SMART" id="SM00045">
    <property type="entry name" value="DAGKa"/>
    <property type="match status" value="1"/>
</dbReference>
<keyword evidence="3 6" id="KW-0547">Nucleotide-binding</keyword>
<evidence type="ECO:0000313" key="10">
    <source>
        <dbReference type="EMBL" id="CAF3487231.1"/>
    </source>
</evidence>
<dbReference type="InterPro" id="IPR037607">
    <property type="entry name" value="DGK"/>
</dbReference>
<protein>
    <recommendedName>
        <fullName evidence="6">Diacylglycerol kinase</fullName>
        <shortName evidence="6">DAG kinase</shortName>
        <ecNumber evidence="6">2.7.1.107</ecNumber>
    </recommendedName>
</protein>
<evidence type="ECO:0000256" key="2">
    <source>
        <dbReference type="ARBA" id="ARBA00022679"/>
    </source>
</evidence>
<dbReference type="AlphaFoldDB" id="A0A814RFF6"/>
<dbReference type="EC" id="2.7.1.107" evidence="6"/>
<dbReference type="EMBL" id="CAJNOG010000269">
    <property type="protein sequence ID" value="CAF1132730.1"/>
    <property type="molecule type" value="Genomic_DNA"/>
</dbReference>
<dbReference type="Proteomes" id="UP000663844">
    <property type="component" value="Unassembled WGS sequence"/>
</dbReference>
<dbReference type="GO" id="GO:0004143">
    <property type="term" value="F:ATP-dependent diacylglycerol kinase activity"/>
    <property type="evidence" value="ECO:0007669"/>
    <property type="project" value="UniProtKB-EC"/>
</dbReference>
<dbReference type="InterPro" id="IPR000756">
    <property type="entry name" value="Diacylglycerol_kin_accessory"/>
</dbReference>
<dbReference type="Pfam" id="PF00781">
    <property type="entry name" value="DAGK_cat"/>
    <property type="match status" value="1"/>
</dbReference>
<dbReference type="Pfam" id="PF00609">
    <property type="entry name" value="DAGK_acc"/>
    <property type="match status" value="1"/>
</dbReference>
<evidence type="ECO:0000256" key="5">
    <source>
        <dbReference type="ARBA" id="ARBA00022840"/>
    </source>
</evidence>
<keyword evidence="4 6" id="KW-0418">Kinase</keyword>
<evidence type="ECO:0000256" key="6">
    <source>
        <dbReference type="RuleBase" id="RU361128"/>
    </source>
</evidence>
<organism evidence="9 11">
    <name type="scientific">Adineta steineri</name>
    <dbReference type="NCBI Taxonomy" id="433720"/>
    <lineage>
        <taxon>Eukaryota</taxon>
        <taxon>Metazoa</taxon>
        <taxon>Spiralia</taxon>
        <taxon>Gnathifera</taxon>
        <taxon>Rotifera</taxon>
        <taxon>Eurotatoria</taxon>
        <taxon>Bdelloidea</taxon>
        <taxon>Adinetida</taxon>
        <taxon>Adinetidae</taxon>
        <taxon>Adineta</taxon>
    </lineage>
</organism>
<dbReference type="GO" id="GO:0007200">
    <property type="term" value="P:phospholipase C-activating G protein-coupled receptor signaling pathway"/>
    <property type="evidence" value="ECO:0007669"/>
    <property type="project" value="InterPro"/>
</dbReference>
<keyword evidence="5 6" id="KW-0067">ATP-binding</keyword>
<dbReference type="PANTHER" id="PTHR11255:SF80">
    <property type="entry name" value="EYE-SPECIFIC DIACYLGLYCEROL KINASE"/>
    <property type="match status" value="1"/>
</dbReference>
<reference evidence="9" key="1">
    <citation type="submission" date="2021-02" db="EMBL/GenBank/DDBJ databases">
        <authorList>
            <person name="Nowell W R."/>
        </authorList>
    </citation>
    <scope>NUCLEOTIDE SEQUENCE</scope>
</reference>
<comment type="caution">
    <text evidence="9">The sequence shown here is derived from an EMBL/GenBank/DDBJ whole genome shotgun (WGS) entry which is preliminary data.</text>
</comment>
<dbReference type="EMBL" id="CAJOAZ010000012">
    <property type="protein sequence ID" value="CAF3487231.1"/>
    <property type="molecule type" value="Genomic_DNA"/>
</dbReference>
<dbReference type="InterPro" id="IPR017438">
    <property type="entry name" value="ATP-NAD_kinase_N"/>
</dbReference>
<keyword evidence="2 6" id="KW-0808">Transferase</keyword>
<evidence type="ECO:0000313" key="9">
    <source>
        <dbReference type="EMBL" id="CAF1132730.1"/>
    </source>
</evidence>